<proteinExistence type="predicted"/>
<dbReference type="CDD" id="cd07197">
    <property type="entry name" value="nitrilase"/>
    <property type="match status" value="1"/>
</dbReference>
<dbReference type="EMBL" id="JXST01000022">
    <property type="protein sequence ID" value="KIU15855.1"/>
    <property type="molecule type" value="Genomic_DNA"/>
</dbReference>
<organism evidence="3 4">
    <name type="scientific">Mycolicibacterium llatzerense</name>
    <dbReference type="NCBI Taxonomy" id="280871"/>
    <lineage>
        <taxon>Bacteria</taxon>
        <taxon>Bacillati</taxon>
        <taxon>Actinomycetota</taxon>
        <taxon>Actinomycetes</taxon>
        <taxon>Mycobacteriales</taxon>
        <taxon>Mycobacteriaceae</taxon>
        <taxon>Mycolicibacterium</taxon>
    </lineage>
</organism>
<dbReference type="PATRIC" id="fig|280871.6.peg.3367"/>
<dbReference type="Gene3D" id="3.60.110.10">
    <property type="entry name" value="Carbon-nitrogen hydrolase"/>
    <property type="match status" value="1"/>
</dbReference>
<evidence type="ECO:0000259" key="2">
    <source>
        <dbReference type="PROSITE" id="PS50263"/>
    </source>
</evidence>
<dbReference type="STRING" id="280871.TL10_16225"/>
<keyword evidence="1 3" id="KW-0378">Hydrolase</keyword>
<sequence length="296" mass="32365">MSRQWRVALVQASPLRGDDPVAEMAAELGAILAEHPETQMVVFPEIHLLGASDDEDDLRTYFDTVAEPLTGPLVQALGAMAADSGVWLVPGSIAERGDDGRVYNTAVVFDPDGRLVSSYRKVFPWRPYEPWASGAGFTAFDVPGVGRMGVNICYDSWFPEATRQIAWLGAEVVFNIVKTTSDDREQELVLARANAITNQVYYLSVNAAGPLGRGQSIYVGPEGEVLAQVAHAEPEVTHLAIDLDRVTAVRTHGTAGVNRVWEQLYADDDPIELPAYGGQLSHQRWQPQHVNLEGRS</sequence>
<dbReference type="PANTHER" id="PTHR43674:SF2">
    <property type="entry name" value="BETA-UREIDOPROPIONASE"/>
    <property type="match status" value="1"/>
</dbReference>
<gene>
    <name evidence="3" type="ORF">TL10_16225</name>
</gene>
<dbReference type="Proteomes" id="UP000032221">
    <property type="component" value="Unassembled WGS sequence"/>
</dbReference>
<dbReference type="SUPFAM" id="SSF56317">
    <property type="entry name" value="Carbon-nitrogen hydrolase"/>
    <property type="match status" value="1"/>
</dbReference>
<feature type="domain" description="CN hydrolase" evidence="2">
    <location>
        <begin position="5"/>
        <end position="243"/>
    </location>
</feature>
<dbReference type="RefSeq" id="WP_052506435.1">
    <property type="nucleotide sequence ID" value="NZ_JXST01000022.1"/>
</dbReference>
<dbReference type="InterPro" id="IPR003010">
    <property type="entry name" value="C-N_Hydrolase"/>
</dbReference>
<dbReference type="AlphaFoldDB" id="A0A0D1L4K7"/>
<dbReference type="OrthoDB" id="9811121at2"/>
<keyword evidence="4" id="KW-1185">Reference proteome</keyword>
<dbReference type="GO" id="GO:0016811">
    <property type="term" value="F:hydrolase activity, acting on carbon-nitrogen (but not peptide) bonds, in linear amides"/>
    <property type="evidence" value="ECO:0007669"/>
    <property type="project" value="TreeGrafter"/>
</dbReference>
<dbReference type="PANTHER" id="PTHR43674">
    <property type="entry name" value="NITRILASE C965.09-RELATED"/>
    <property type="match status" value="1"/>
</dbReference>
<dbReference type="PROSITE" id="PS50263">
    <property type="entry name" value="CN_HYDROLASE"/>
    <property type="match status" value="1"/>
</dbReference>
<reference evidence="3 4" key="1">
    <citation type="submission" date="2015-01" db="EMBL/GenBank/DDBJ databases">
        <title>Genome sequence of Mycobacterium llatzerense and Mycobacterium immunogenum recovered from brain abscess.</title>
        <authorList>
            <person name="Greninger A.L."/>
            <person name="Langelier C."/>
            <person name="Cunningham G."/>
            <person name="Chiu C.Y."/>
            <person name="Miller S."/>
        </authorList>
    </citation>
    <scope>NUCLEOTIDE SEQUENCE [LARGE SCALE GENOMIC DNA]</scope>
    <source>
        <strain evidence="3 4">CLUC14</strain>
    </source>
</reference>
<protein>
    <submittedName>
        <fullName evidence="3">Hydrolase</fullName>
    </submittedName>
</protein>
<dbReference type="InterPro" id="IPR036526">
    <property type="entry name" value="C-N_Hydrolase_sf"/>
</dbReference>
<evidence type="ECO:0000313" key="4">
    <source>
        <dbReference type="Proteomes" id="UP000032221"/>
    </source>
</evidence>
<accession>A0A0D1L4K7</accession>
<name>A0A0D1L4K7_9MYCO</name>
<evidence type="ECO:0000256" key="1">
    <source>
        <dbReference type="ARBA" id="ARBA00022801"/>
    </source>
</evidence>
<evidence type="ECO:0000313" key="3">
    <source>
        <dbReference type="EMBL" id="KIU15855.1"/>
    </source>
</evidence>
<dbReference type="InterPro" id="IPR050345">
    <property type="entry name" value="Aliph_Amidase/BUP"/>
</dbReference>
<comment type="caution">
    <text evidence="3">The sequence shown here is derived from an EMBL/GenBank/DDBJ whole genome shotgun (WGS) entry which is preliminary data.</text>
</comment>
<dbReference type="Pfam" id="PF00795">
    <property type="entry name" value="CN_hydrolase"/>
    <property type="match status" value="1"/>
</dbReference>